<evidence type="ECO:0000256" key="1">
    <source>
        <dbReference type="ARBA" id="ARBA00005233"/>
    </source>
</evidence>
<gene>
    <name evidence="4" type="ORF">H8E23_05495</name>
</gene>
<evidence type="ECO:0000256" key="2">
    <source>
        <dbReference type="ARBA" id="ARBA00022481"/>
    </source>
</evidence>
<keyword evidence="3" id="KW-0812">Transmembrane</keyword>
<dbReference type="InterPro" id="IPR012902">
    <property type="entry name" value="N_methyl_site"/>
</dbReference>
<evidence type="ECO:0000313" key="5">
    <source>
        <dbReference type="Proteomes" id="UP000603434"/>
    </source>
</evidence>
<dbReference type="SUPFAM" id="SSF54523">
    <property type="entry name" value="Pili subunits"/>
    <property type="match status" value="1"/>
</dbReference>
<dbReference type="NCBIfam" id="TIGR02532">
    <property type="entry name" value="IV_pilin_GFxxxE"/>
    <property type="match status" value="1"/>
</dbReference>
<evidence type="ECO:0000256" key="3">
    <source>
        <dbReference type="SAM" id="Phobius"/>
    </source>
</evidence>
<dbReference type="PANTHER" id="PTHR30093:SF34">
    <property type="entry name" value="PREPILIN PEPTIDASE-DEPENDENT PROTEIN D"/>
    <property type="match status" value="1"/>
</dbReference>
<evidence type="ECO:0000313" key="4">
    <source>
        <dbReference type="EMBL" id="MBC8360832.1"/>
    </source>
</evidence>
<accession>A0A8J6TIB3</accession>
<feature type="transmembrane region" description="Helical" evidence="3">
    <location>
        <begin position="12"/>
        <end position="37"/>
    </location>
</feature>
<sequence length="128" mass="13174">MLQKLRGNNQKGFTLIELMIVIAIIGILAAIAIPNFLSYRTKGQNSAALASAKNFYNSALAYFADTDSTSTSIASGDVVAGFTADPNVAIGGGPLTDTNGVIGGTMTFSHTASTKTYTLQADGSTTSD</sequence>
<dbReference type="AlphaFoldDB" id="A0A8J6TIB3"/>
<dbReference type="EMBL" id="JACNJH010000109">
    <property type="protein sequence ID" value="MBC8360832.1"/>
    <property type="molecule type" value="Genomic_DNA"/>
</dbReference>
<name>A0A8J6TIB3_9BACT</name>
<comment type="caution">
    <text evidence="4">The sequence shown here is derived from an EMBL/GenBank/DDBJ whole genome shotgun (WGS) entry which is preliminary data.</text>
</comment>
<keyword evidence="2" id="KW-0488">Methylation</keyword>
<comment type="similarity">
    <text evidence="1">Belongs to the N-Me-Phe pilin family.</text>
</comment>
<dbReference type="PROSITE" id="PS00409">
    <property type="entry name" value="PROKAR_NTER_METHYL"/>
    <property type="match status" value="1"/>
</dbReference>
<dbReference type="Pfam" id="PF07963">
    <property type="entry name" value="N_methyl"/>
    <property type="match status" value="1"/>
</dbReference>
<dbReference type="Gene3D" id="3.30.700.10">
    <property type="entry name" value="Glycoprotein, Type 4 Pilin"/>
    <property type="match status" value="1"/>
</dbReference>
<protein>
    <submittedName>
        <fullName evidence="4">Prepilin-type N-terminal cleavage/methylation domain-containing protein</fullName>
    </submittedName>
</protein>
<dbReference type="InterPro" id="IPR045584">
    <property type="entry name" value="Pilin-like"/>
</dbReference>
<reference evidence="4 5" key="1">
    <citation type="submission" date="2020-08" db="EMBL/GenBank/DDBJ databases">
        <title>Bridging the membrane lipid divide: bacteria of the FCB group superphylum have the potential to synthesize archaeal ether lipids.</title>
        <authorList>
            <person name="Villanueva L."/>
            <person name="Von Meijenfeldt F.A.B."/>
            <person name="Westbye A.B."/>
            <person name="Yadav S."/>
            <person name="Hopmans E.C."/>
            <person name="Dutilh B.E."/>
            <person name="Sinninghe Damste J.S."/>
        </authorList>
    </citation>
    <scope>NUCLEOTIDE SEQUENCE [LARGE SCALE GENOMIC DNA]</scope>
    <source>
        <strain evidence="4">NIOZ-UU30</strain>
    </source>
</reference>
<proteinExistence type="inferred from homology"/>
<keyword evidence="3" id="KW-1133">Transmembrane helix</keyword>
<keyword evidence="3" id="KW-0472">Membrane</keyword>
<organism evidence="4 5">
    <name type="scientific">Candidatus Desulfatibia profunda</name>
    <dbReference type="NCBI Taxonomy" id="2841695"/>
    <lineage>
        <taxon>Bacteria</taxon>
        <taxon>Pseudomonadati</taxon>
        <taxon>Thermodesulfobacteriota</taxon>
        <taxon>Desulfobacteria</taxon>
        <taxon>Desulfobacterales</taxon>
        <taxon>Desulfobacterales incertae sedis</taxon>
        <taxon>Candidatus Desulfatibia</taxon>
    </lineage>
</organism>
<dbReference type="PANTHER" id="PTHR30093">
    <property type="entry name" value="GENERAL SECRETION PATHWAY PROTEIN G"/>
    <property type="match status" value="1"/>
</dbReference>
<dbReference type="Proteomes" id="UP000603434">
    <property type="component" value="Unassembled WGS sequence"/>
</dbReference>